<dbReference type="SUPFAM" id="SSF53474">
    <property type="entry name" value="alpha/beta-Hydrolases"/>
    <property type="match status" value="1"/>
</dbReference>
<evidence type="ECO:0000259" key="1">
    <source>
        <dbReference type="Pfam" id="PF00561"/>
    </source>
</evidence>
<accession>E6VS23</accession>
<dbReference type="PRINTS" id="PR00111">
    <property type="entry name" value="ABHYDROLASE"/>
</dbReference>
<evidence type="ECO:0000313" key="2">
    <source>
        <dbReference type="EMBL" id="ADU61956.1"/>
    </source>
</evidence>
<dbReference type="Proteomes" id="UP000002191">
    <property type="component" value="Chromosome"/>
</dbReference>
<dbReference type="GO" id="GO:0016787">
    <property type="term" value="F:hydrolase activity"/>
    <property type="evidence" value="ECO:0007669"/>
    <property type="project" value="UniProtKB-KW"/>
</dbReference>
<dbReference type="PROSITE" id="PS51257">
    <property type="entry name" value="PROKAR_LIPOPROTEIN"/>
    <property type="match status" value="1"/>
</dbReference>
<dbReference type="InterPro" id="IPR029058">
    <property type="entry name" value="AB_hydrolase_fold"/>
</dbReference>
<dbReference type="PANTHER" id="PTHR43433">
    <property type="entry name" value="HYDROLASE, ALPHA/BETA FOLD FAMILY PROTEIN"/>
    <property type="match status" value="1"/>
</dbReference>
<gene>
    <name evidence="2" type="ordered locus">Daes_0939</name>
</gene>
<name>E6VS23_PSEA9</name>
<feature type="domain" description="AB hydrolase-1" evidence="1">
    <location>
        <begin position="62"/>
        <end position="179"/>
    </location>
</feature>
<dbReference type="InterPro" id="IPR000073">
    <property type="entry name" value="AB_hydrolase_1"/>
</dbReference>
<reference evidence="2 3" key="2">
    <citation type="journal article" date="2014" name="Genome Announc.">
        <title>Complete Genome Sequence of the Subsurface, Mesophilic Sulfate-Reducing Bacterium Desulfovibrio aespoeensis Aspo-2.</title>
        <authorList>
            <person name="Pedersen K."/>
            <person name="Bengtsson A."/>
            <person name="Edlund J."/>
            <person name="Rabe L."/>
            <person name="Hazen T."/>
            <person name="Chakraborty R."/>
            <person name="Goodwin L."/>
            <person name="Shapiro N."/>
        </authorList>
    </citation>
    <scope>NUCLEOTIDE SEQUENCE [LARGE SCALE GENOMIC DNA]</scope>
    <source>
        <strain evidence="3">ATCC 700646 / DSM 10631 / Aspo-2</strain>
    </source>
</reference>
<keyword evidence="3" id="KW-1185">Reference proteome</keyword>
<proteinExistence type="predicted"/>
<protein>
    <submittedName>
        <fullName evidence="2">Alpha/beta hydrolase fold protein</fullName>
    </submittedName>
</protein>
<dbReference type="AlphaFoldDB" id="E6VS23"/>
<dbReference type="KEGG" id="das:Daes_0939"/>
<dbReference type="eggNOG" id="COG0596">
    <property type="taxonomic scope" value="Bacteria"/>
</dbReference>
<dbReference type="PANTHER" id="PTHR43433:SF5">
    <property type="entry name" value="AB HYDROLASE-1 DOMAIN-CONTAINING PROTEIN"/>
    <property type="match status" value="1"/>
</dbReference>
<organism evidence="2 3">
    <name type="scientific">Pseudodesulfovibrio aespoeensis (strain ATCC 700646 / DSM 10631 / Aspo-2)</name>
    <name type="common">Desulfovibrio aespoeensis</name>
    <dbReference type="NCBI Taxonomy" id="643562"/>
    <lineage>
        <taxon>Bacteria</taxon>
        <taxon>Pseudomonadati</taxon>
        <taxon>Thermodesulfobacteriota</taxon>
        <taxon>Desulfovibrionia</taxon>
        <taxon>Desulfovibrionales</taxon>
        <taxon>Desulfovibrionaceae</taxon>
    </lineage>
</organism>
<reference evidence="3" key="1">
    <citation type="submission" date="2010-12" db="EMBL/GenBank/DDBJ databases">
        <title>Complete sequence of Desulfovibrio aespoeensis Aspo-2.</title>
        <authorList>
            <consortium name="US DOE Joint Genome Institute"/>
            <person name="Lucas S."/>
            <person name="Copeland A."/>
            <person name="Lapidus A."/>
            <person name="Cheng J.-F."/>
            <person name="Goodwin L."/>
            <person name="Pitluck S."/>
            <person name="Chertkov O."/>
            <person name="Misra M."/>
            <person name="Detter J.C."/>
            <person name="Han C."/>
            <person name="Tapia R."/>
            <person name="Land M."/>
            <person name="Hauser L."/>
            <person name="Kyrpides N."/>
            <person name="Ivanova N."/>
            <person name="Ovchinnikova G."/>
            <person name="Pedersen K."/>
            <person name="Jagevall S."/>
            <person name="Hazen T."/>
            <person name="Woyke T."/>
        </authorList>
    </citation>
    <scope>NUCLEOTIDE SEQUENCE [LARGE SCALE GENOMIC DNA]</scope>
    <source>
        <strain evidence="3">ATCC 700646 / DSM 10631 / Aspo-2</strain>
    </source>
</reference>
<evidence type="ECO:0000313" key="3">
    <source>
        <dbReference type="Proteomes" id="UP000002191"/>
    </source>
</evidence>
<keyword evidence="2" id="KW-0378">Hydrolase</keyword>
<dbReference type="EMBL" id="CP002431">
    <property type="protein sequence ID" value="ADU61956.1"/>
    <property type="molecule type" value="Genomic_DNA"/>
</dbReference>
<dbReference type="InterPro" id="IPR050471">
    <property type="entry name" value="AB_hydrolase"/>
</dbReference>
<sequence length="300" mass="32809" precursor="true">MVRRPLRPVIRPVLRLLLALLTLLVLISCAHGRYISVPLLPVHTVQVDDVRLGYRMVGSGEPLLMVMGYAGTMDAWDSVFVARLAKTRRVILFDNRNMGHSSTSDAPVTIERMAWDALGLLDALGIKRADVLGWSMGSIIAQEMALARPDKVGKLVLYGTVFEPGPVLAALDRFDSMTHEQLVASLFPAQWAEQHPEVYAGLPSPALPPAPKAVARQREALTLWPGTGDRLPGLPSDVLLLVGEDDSVTEACQSVAMASLIRGAWLARFDGGGHWLMYQTPADMARLVETFLSTRQDLIN</sequence>
<dbReference type="Gene3D" id="3.40.50.1820">
    <property type="entry name" value="alpha/beta hydrolase"/>
    <property type="match status" value="1"/>
</dbReference>
<dbReference type="STRING" id="643562.Daes_0939"/>
<dbReference type="Pfam" id="PF00561">
    <property type="entry name" value="Abhydrolase_1"/>
    <property type="match status" value="1"/>
</dbReference>
<dbReference type="HOGENOM" id="CLU_020336_50_1_7"/>